<comment type="caution">
    <text evidence="2">The sequence shown here is derived from an EMBL/GenBank/DDBJ whole genome shotgun (WGS) entry which is preliminary data.</text>
</comment>
<organism evidence="2 3">
    <name type="scientific">Blautia hydrogenotrophica (strain DSM 10507 / JCM 14656 / S5a33)</name>
    <name type="common">Ruminococcus hydrogenotrophicus</name>
    <dbReference type="NCBI Taxonomy" id="476272"/>
    <lineage>
        <taxon>Bacteria</taxon>
        <taxon>Bacillati</taxon>
        <taxon>Bacillota</taxon>
        <taxon>Clostridia</taxon>
        <taxon>Lachnospirales</taxon>
        <taxon>Lachnospiraceae</taxon>
        <taxon>Blautia</taxon>
    </lineage>
</organism>
<name>C0CIG9_BLAHS</name>
<dbReference type="SUPFAM" id="SSF52317">
    <property type="entry name" value="Class I glutamine amidotransferase-like"/>
    <property type="match status" value="1"/>
</dbReference>
<evidence type="ECO:0000259" key="1">
    <source>
        <dbReference type="Pfam" id="PF01965"/>
    </source>
</evidence>
<dbReference type="EMBL" id="ACBZ01000023">
    <property type="protein sequence ID" value="EEG50467.1"/>
    <property type="molecule type" value="Genomic_DNA"/>
</dbReference>
<dbReference type="Proteomes" id="UP000003100">
    <property type="component" value="Unassembled WGS sequence"/>
</dbReference>
<dbReference type="Pfam" id="PF01965">
    <property type="entry name" value="DJ-1_PfpI"/>
    <property type="match status" value="1"/>
</dbReference>
<dbReference type="InterPro" id="IPR052158">
    <property type="entry name" value="INH-QAR"/>
</dbReference>
<sequence>MVLRFFLGTIFMMGFHNMDIPPRGLLTFLHFDKILSVKSCESEESEIGRGNLVKWEEWDIMNVNVFLFDDFNSMDVFGPVEVFGKLPEHFHINYWSVSGNIINSSQGAKLWTEPVDEEMENGILLIPGGRGARRVIHHERETIELLQKLVSNADTCLMVADGSGFLAQTGVLYRRNIAEYKMNENWKRMFTAAVYWIPNVSWVADGKFYSSSSSLYGIDMALGVVADLIDIDAANKAAEAMGYTWKQELGFF</sequence>
<gene>
    <name evidence="2" type="ORF">RUMHYD_00633</name>
</gene>
<protein>
    <recommendedName>
        <fullName evidence="1">DJ-1/PfpI domain-containing protein</fullName>
    </recommendedName>
</protein>
<evidence type="ECO:0000313" key="2">
    <source>
        <dbReference type="EMBL" id="EEG50467.1"/>
    </source>
</evidence>
<dbReference type="PANTHER" id="PTHR43130">
    <property type="entry name" value="ARAC-FAMILY TRANSCRIPTIONAL REGULATOR"/>
    <property type="match status" value="1"/>
</dbReference>
<dbReference type="PATRIC" id="fig|476272.21.peg.3638"/>
<dbReference type="PANTHER" id="PTHR43130:SF15">
    <property type="entry name" value="THIJ_PFPI FAMILY PROTEIN (AFU_ORTHOLOGUE AFUA_5G14240)"/>
    <property type="match status" value="1"/>
</dbReference>
<reference evidence="2 3" key="2">
    <citation type="submission" date="2009-02" db="EMBL/GenBank/DDBJ databases">
        <title>Draft genome sequence of Blautia hydrogenotrophica DSM 10507 (Ruminococcus hydrogenotrophicus DSM 10507).</title>
        <authorList>
            <person name="Sudarsanam P."/>
            <person name="Ley R."/>
            <person name="Guruge J."/>
            <person name="Turnbaugh P.J."/>
            <person name="Mahowald M."/>
            <person name="Liep D."/>
            <person name="Gordon J."/>
        </authorList>
    </citation>
    <scope>NUCLEOTIDE SEQUENCE [LARGE SCALE GENOMIC DNA]</scope>
    <source>
        <strain evidence="3">DSM 10507 / JCM 14656 / S5a33</strain>
    </source>
</reference>
<accession>C0CIG9</accession>
<keyword evidence="3" id="KW-1185">Reference proteome</keyword>
<dbReference type="Gene3D" id="3.40.50.880">
    <property type="match status" value="1"/>
</dbReference>
<feature type="domain" description="DJ-1/PfpI" evidence="1">
    <location>
        <begin position="62"/>
        <end position="225"/>
    </location>
</feature>
<dbReference type="eggNOG" id="COG0693">
    <property type="taxonomic scope" value="Bacteria"/>
</dbReference>
<dbReference type="InterPro" id="IPR029062">
    <property type="entry name" value="Class_I_gatase-like"/>
</dbReference>
<dbReference type="AlphaFoldDB" id="C0CIG9"/>
<reference evidence="2 3" key="1">
    <citation type="submission" date="2009-01" db="EMBL/GenBank/DDBJ databases">
        <authorList>
            <person name="Fulton L."/>
            <person name="Clifton S."/>
            <person name="Fulton B."/>
            <person name="Xu J."/>
            <person name="Minx P."/>
            <person name="Pepin K.H."/>
            <person name="Johnson M."/>
            <person name="Bhonagiri V."/>
            <person name="Nash W.E."/>
            <person name="Mardis E.R."/>
            <person name="Wilson R.K."/>
        </authorList>
    </citation>
    <scope>NUCLEOTIDE SEQUENCE [LARGE SCALE GENOMIC DNA]</scope>
    <source>
        <strain evidence="3">DSM 10507 / JCM 14656 / S5a33</strain>
    </source>
</reference>
<proteinExistence type="predicted"/>
<dbReference type="HOGENOM" id="CLU_000445_44_8_9"/>
<evidence type="ECO:0000313" key="3">
    <source>
        <dbReference type="Proteomes" id="UP000003100"/>
    </source>
</evidence>
<dbReference type="InterPro" id="IPR002818">
    <property type="entry name" value="DJ-1/PfpI"/>
</dbReference>